<dbReference type="HAMAP" id="MF_03022">
    <property type="entry name" value="Katanin_p80_B1"/>
    <property type="match status" value="1"/>
</dbReference>
<keyword evidence="3 8" id="KW-0853">WD repeat</keyword>
<keyword evidence="12" id="KW-1185">Reference proteome</keyword>
<keyword evidence="2 7" id="KW-0963">Cytoplasm</keyword>
<dbReference type="Gene3D" id="2.130.10.10">
    <property type="entry name" value="YVTN repeat-like/Quinoprotein amine dehydrogenase"/>
    <property type="match status" value="2"/>
</dbReference>
<comment type="similarity">
    <text evidence="7">Belongs to the WD repeat KATNB1 family.</text>
</comment>
<comment type="subcellular location">
    <subcellularLocation>
        <location evidence="1 7">Cytoplasm</location>
        <location evidence="1 7">Cytoskeleton</location>
    </subcellularLocation>
</comment>
<gene>
    <name evidence="11" type="ORF">BASA50_011225</name>
</gene>
<dbReference type="PANTHER" id="PTHR19845">
    <property type="entry name" value="KATANIN P80 SUBUNIT"/>
    <property type="match status" value="1"/>
</dbReference>
<evidence type="ECO:0000256" key="9">
    <source>
        <dbReference type="SAM" id="MobiDB-lite"/>
    </source>
</evidence>
<reference evidence="11 12" key="1">
    <citation type="submission" date="2021-02" db="EMBL/GenBank/DDBJ databases">
        <title>Variation within the Batrachochytrium salamandrivorans European outbreak.</title>
        <authorList>
            <person name="Kelly M."/>
            <person name="Pasmans F."/>
            <person name="Shea T.P."/>
            <person name="Munoz J.F."/>
            <person name="Carranza S."/>
            <person name="Cuomo C.A."/>
            <person name="Martel A."/>
        </authorList>
    </citation>
    <scope>NUCLEOTIDE SEQUENCE [LARGE SCALE GENOMIC DNA]</scope>
    <source>
        <strain evidence="11 12">AMFP18/2</strain>
    </source>
</reference>
<feature type="compositionally biased region" description="Polar residues" evidence="9">
    <location>
        <begin position="370"/>
        <end position="379"/>
    </location>
</feature>
<evidence type="ECO:0000256" key="4">
    <source>
        <dbReference type="ARBA" id="ARBA00022701"/>
    </source>
</evidence>
<dbReference type="InterPro" id="IPR015943">
    <property type="entry name" value="WD40/YVTN_repeat-like_dom_sf"/>
</dbReference>
<evidence type="ECO:0000313" key="11">
    <source>
        <dbReference type="EMBL" id="KAH6587621.1"/>
    </source>
</evidence>
<dbReference type="Pfam" id="PF25168">
    <property type="entry name" value="Beta-prop_WDR36-Utp21_2nd"/>
    <property type="match status" value="1"/>
</dbReference>
<dbReference type="InterPro" id="IPR001680">
    <property type="entry name" value="WD40_rpt"/>
</dbReference>
<feature type="compositionally biased region" description="Polar residues" evidence="9">
    <location>
        <begin position="388"/>
        <end position="397"/>
    </location>
</feature>
<evidence type="ECO:0000256" key="8">
    <source>
        <dbReference type="PROSITE-ProRule" id="PRU00221"/>
    </source>
</evidence>
<dbReference type="EMBL" id="JAFCIX010000555">
    <property type="protein sequence ID" value="KAH6587621.1"/>
    <property type="molecule type" value="Genomic_DNA"/>
</dbReference>
<evidence type="ECO:0000256" key="1">
    <source>
        <dbReference type="ARBA" id="ARBA00004245"/>
    </source>
</evidence>
<feature type="compositionally biased region" description="Polar residues" evidence="9">
    <location>
        <begin position="454"/>
        <end position="465"/>
    </location>
</feature>
<dbReference type="Proteomes" id="UP001648503">
    <property type="component" value="Unassembled WGS sequence"/>
</dbReference>
<feature type="compositionally biased region" description="Polar residues" evidence="9">
    <location>
        <begin position="474"/>
        <end position="486"/>
    </location>
</feature>
<dbReference type="PROSITE" id="PS50294">
    <property type="entry name" value="WD_REPEATS_REGION"/>
    <property type="match status" value="5"/>
</dbReference>
<dbReference type="PANTHER" id="PTHR19845:SF0">
    <property type="entry name" value="KATANIN P80 WD40 REPEAT-CONTAINING SUBUNIT B1"/>
    <property type="match status" value="1"/>
</dbReference>
<evidence type="ECO:0000256" key="2">
    <source>
        <dbReference type="ARBA" id="ARBA00022490"/>
    </source>
</evidence>
<feature type="repeat" description="WD" evidence="8">
    <location>
        <begin position="149"/>
        <end position="190"/>
    </location>
</feature>
<keyword evidence="4 7" id="KW-0493">Microtubule</keyword>
<feature type="repeat" description="WD" evidence="8">
    <location>
        <begin position="22"/>
        <end position="64"/>
    </location>
</feature>
<sequence length="709" mass="78298">MHTPWSSQSALSGNKPRTVNSFVAHSTKTNCLRIGPKSGRVIVTGGEDRKVNLWAIGRPSAVLSLTGHSSPVECVCLDWPEELVVAGSSSGALKLWDLEHAKVIRTLSGHKSSATCVQFHPFGEFFASGSSDSTVRLWDVRRKGCIQTYHGHKDTVGQLEITPDGRWIASSGADCTVKIWDMTAGKLLHTISTYPEPIASLSFSPSEFILATASLDGCLRIYDLQTFDCMSTSSRLINGSSKTSFSSDGKILAASSAGSFDLWKWDQLTQPPTSLVPGWSNIVDFKFLPDMGGVLACGLEQNLVEVWMLDISMMTDTKDDEKLNTPNNESMGGHLEYRTEDITPLSASKGETILHEDLCESLKADKDKSAVTNTGSSSEIGAVEIPMSNRTSLSTEPNAPDSHCTEQLHLDSQYPPQKIVNQDLSLGAPQSNNASLQSYQSQEPPQKSTKKEYTSSQSLITPTQHTAHKELDRQSPSTLQKNTSSYIPACDGNRPLNLDLARFITQIPGITKQPAPLSRQERLTNSSSESDVMEAMLSWHTSMEIILHARRDNLRLSREVWTESNPKATIDVLLRLRDHSTLVDFLRILNLKPRLLTLEIAAQMLPSLCELLFEMYEDYIQIACATVQLLLQNFGDIVVNTIHASRALTQTMDIPFEERLNRCKACFNGFVDFANILGEMQKYHGKLGDHIREISAELKSFCSNAIDNK</sequence>
<feature type="repeat" description="WD" evidence="8">
    <location>
        <begin position="191"/>
        <end position="232"/>
    </location>
</feature>
<dbReference type="InterPro" id="IPR026962">
    <property type="entry name" value="KTNB1"/>
</dbReference>
<evidence type="ECO:0000259" key="10">
    <source>
        <dbReference type="Pfam" id="PF13925"/>
    </source>
</evidence>
<dbReference type="InterPro" id="IPR036322">
    <property type="entry name" value="WD40_repeat_dom_sf"/>
</dbReference>
<feature type="repeat" description="WD" evidence="8">
    <location>
        <begin position="65"/>
        <end position="106"/>
    </location>
</feature>
<dbReference type="InterPro" id="IPR020472">
    <property type="entry name" value="WD40_PAC1"/>
</dbReference>
<evidence type="ECO:0000256" key="6">
    <source>
        <dbReference type="ARBA" id="ARBA00023212"/>
    </source>
</evidence>
<comment type="caution">
    <text evidence="11">The sequence shown here is derived from an EMBL/GenBank/DDBJ whole genome shotgun (WGS) entry which is preliminary data.</text>
</comment>
<feature type="domain" description="Katanin p80 subunit C-terminal" evidence="10">
    <location>
        <begin position="540"/>
        <end position="698"/>
    </location>
</feature>
<feature type="repeat" description="WD" evidence="8">
    <location>
        <begin position="107"/>
        <end position="148"/>
    </location>
</feature>
<keyword evidence="5" id="KW-0677">Repeat</keyword>
<organism evidence="11 12">
    <name type="scientific">Batrachochytrium salamandrivorans</name>
    <dbReference type="NCBI Taxonomy" id="1357716"/>
    <lineage>
        <taxon>Eukaryota</taxon>
        <taxon>Fungi</taxon>
        <taxon>Fungi incertae sedis</taxon>
        <taxon>Chytridiomycota</taxon>
        <taxon>Chytridiomycota incertae sedis</taxon>
        <taxon>Chytridiomycetes</taxon>
        <taxon>Rhizophydiales</taxon>
        <taxon>Rhizophydiales incertae sedis</taxon>
        <taxon>Batrachochytrium</taxon>
    </lineage>
</organism>
<feature type="region of interest" description="Disordered" evidence="9">
    <location>
        <begin position="366"/>
        <end position="406"/>
    </location>
</feature>
<evidence type="ECO:0000256" key="3">
    <source>
        <dbReference type="ARBA" id="ARBA00022574"/>
    </source>
</evidence>
<dbReference type="InterPro" id="IPR019775">
    <property type="entry name" value="WD40_repeat_CS"/>
</dbReference>
<dbReference type="InterPro" id="IPR028021">
    <property type="entry name" value="Katanin_C-terminal"/>
</dbReference>
<dbReference type="PRINTS" id="PR00320">
    <property type="entry name" value="GPROTEINBRPT"/>
</dbReference>
<protein>
    <recommendedName>
        <fullName evidence="7">Katanin p80 WD40 repeat-containing subunit B1 homolog</fullName>
    </recommendedName>
</protein>
<dbReference type="SMART" id="SM00320">
    <property type="entry name" value="WD40"/>
    <property type="match status" value="6"/>
</dbReference>
<feature type="compositionally biased region" description="Polar residues" evidence="9">
    <location>
        <begin position="426"/>
        <end position="447"/>
    </location>
</feature>
<name>A0ABQ8EW18_9FUNG</name>
<dbReference type="Pfam" id="PF13925">
    <property type="entry name" value="Katanin_con80"/>
    <property type="match status" value="1"/>
</dbReference>
<evidence type="ECO:0000256" key="5">
    <source>
        <dbReference type="ARBA" id="ARBA00022737"/>
    </source>
</evidence>
<dbReference type="PROSITE" id="PS50082">
    <property type="entry name" value="WD_REPEATS_2"/>
    <property type="match status" value="5"/>
</dbReference>
<keyword evidence="6 7" id="KW-0206">Cytoskeleton</keyword>
<accession>A0ABQ8EW18</accession>
<evidence type="ECO:0000313" key="12">
    <source>
        <dbReference type="Proteomes" id="UP001648503"/>
    </source>
</evidence>
<dbReference type="SUPFAM" id="SSF50978">
    <property type="entry name" value="WD40 repeat-like"/>
    <property type="match status" value="1"/>
</dbReference>
<evidence type="ECO:0000256" key="7">
    <source>
        <dbReference type="HAMAP-Rule" id="MF_03022"/>
    </source>
</evidence>
<dbReference type="CDD" id="cd00200">
    <property type="entry name" value="WD40"/>
    <property type="match status" value="1"/>
</dbReference>
<dbReference type="PROSITE" id="PS00678">
    <property type="entry name" value="WD_REPEATS_1"/>
    <property type="match status" value="1"/>
</dbReference>
<feature type="region of interest" description="Disordered" evidence="9">
    <location>
        <begin position="426"/>
        <end position="491"/>
    </location>
</feature>
<proteinExistence type="inferred from homology"/>
<comment type="function">
    <text evidence="7">May participate in a complex which severs microtubules in an ATP-dependent manner. Microtubule severing may promote rapid reorganization of cellular microtubule arrays.</text>
</comment>